<organism evidence="3 7">
    <name type="scientific">Crassostrea virginica</name>
    <name type="common">Eastern oyster</name>
    <dbReference type="NCBI Taxonomy" id="6565"/>
    <lineage>
        <taxon>Eukaryota</taxon>
        <taxon>Metazoa</taxon>
        <taxon>Spiralia</taxon>
        <taxon>Lophotrochozoa</taxon>
        <taxon>Mollusca</taxon>
        <taxon>Bivalvia</taxon>
        <taxon>Autobranchia</taxon>
        <taxon>Pteriomorphia</taxon>
        <taxon>Ostreida</taxon>
        <taxon>Ostreoidea</taxon>
        <taxon>Ostreidae</taxon>
        <taxon>Crassostrea</taxon>
    </lineage>
</organism>
<feature type="domain" description="DUF4371" evidence="2">
    <location>
        <begin position="277"/>
        <end position="389"/>
    </location>
</feature>
<protein>
    <submittedName>
        <fullName evidence="4 5">E3 SUMO-protein ligase KIAA1586-like isoform X1</fullName>
    </submittedName>
</protein>
<dbReference type="AlphaFoldDB" id="A0A8B8BAN5"/>
<keyword evidence="3" id="KW-1185">Reference proteome</keyword>
<evidence type="ECO:0000313" key="3">
    <source>
        <dbReference type="Proteomes" id="UP000694844"/>
    </source>
</evidence>
<dbReference type="PANTHER" id="PTHR46880">
    <property type="entry name" value="RAS-ASSOCIATING DOMAIN-CONTAINING PROTEIN"/>
    <property type="match status" value="1"/>
</dbReference>
<dbReference type="RefSeq" id="XP_022300072.1">
    <property type="nucleotide sequence ID" value="XM_022444364.1"/>
</dbReference>
<dbReference type="RefSeq" id="XP_022300071.1">
    <property type="nucleotide sequence ID" value="XM_022444363.1"/>
</dbReference>
<evidence type="ECO:0000313" key="8">
    <source>
        <dbReference type="RefSeq" id="XP_022300072.1"/>
    </source>
</evidence>
<accession>A0A8B8BAN5</accession>
<dbReference type="OrthoDB" id="6147302at2759"/>
<name>A0A8B8BAN5_CRAVI</name>
<dbReference type="InterPro" id="IPR025398">
    <property type="entry name" value="DUF4371"/>
</dbReference>
<evidence type="ECO:0000313" key="4">
    <source>
        <dbReference type="RefSeq" id="XP_022300068.1"/>
    </source>
</evidence>
<feature type="compositionally biased region" description="Basic and acidic residues" evidence="1">
    <location>
        <begin position="39"/>
        <end position="48"/>
    </location>
</feature>
<dbReference type="InterPro" id="IPR012337">
    <property type="entry name" value="RNaseH-like_sf"/>
</dbReference>
<evidence type="ECO:0000313" key="6">
    <source>
        <dbReference type="RefSeq" id="XP_022300070.1"/>
    </source>
</evidence>
<feature type="compositionally biased region" description="Basic residues" evidence="1">
    <location>
        <begin position="1"/>
        <end position="13"/>
    </location>
</feature>
<feature type="compositionally biased region" description="Low complexity" evidence="1">
    <location>
        <begin position="49"/>
        <end position="58"/>
    </location>
</feature>
<dbReference type="GeneID" id="111108457"/>
<proteinExistence type="predicted"/>
<evidence type="ECO:0000256" key="1">
    <source>
        <dbReference type="SAM" id="MobiDB-lite"/>
    </source>
</evidence>
<reference evidence="4 5" key="1">
    <citation type="submission" date="2025-04" db="UniProtKB">
        <authorList>
            <consortium name="RefSeq"/>
        </authorList>
    </citation>
    <scope>IDENTIFICATION</scope>
    <source>
        <tissue evidence="4 5">Whole sample</tissue>
    </source>
</reference>
<evidence type="ECO:0000313" key="7">
    <source>
        <dbReference type="RefSeq" id="XP_022300071.1"/>
    </source>
</evidence>
<dbReference type="RefSeq" id="XP_022300070.1">
    <property type="nucleotide sequence ID" value="XM_022444362.1"/>
</dbReference>
<dbReference type="RefSeq" id="XP_022300068.1">
    <property type="nucleotide sequence ID" value="XM_022444360.1"/>
</dbReference>
<evidence type="ECO:0000259" key="2">
    <source>
        <dbReference type="Pfam" id="PF14291"/>
    </source>
</evidence>
<dbReference type="Proteomes" id="UP000694844">
    <property type="component" value="Chromosome 8"/>
</dbReference>
<dbReference type="RefSeq" id="XP_022300069.1">
    <property type="nucleotide sequence ID" value="XM_022444361.1"/>
</dbReference>
<evidence type="ECO:0000313" key="5">
    <source>
        <dbReference type="RefSeq" id="XP_022300069.1"/>
    </source>
</evidence>
<dbReference type="PANTHER" id="PTHR46880:SF5">
    <property type="entry name" value="DUF4371 DOMAIN-CONTAINING PROTEIN"/>
    <property type="match status" value="1"/>
</dbReference>
<gene>
    <name evidence="4 5 6 7 8" type="primary">LOC111108457</name>
</gene>
<dbReference type="SUPFAM" id="SSF53098">
    <property type="entry name" value="Ribonuclease H-like"/>
    <property type="match status" value="1"/>
</dbReference>
<dbReference type="KEGG" id="cvn:111108457"/>
<dbReference type="Pfam" id="PF14291">
    <property type="entry name" value="DUF4371"/>
    <property type="match status" value="1"/>
</dbReference>
<sequence>MSHNAKYYRKKLKSSTSHGSMRIDMMLKRANTSEPTSSFEDKQSDSNSRENSSSTTDSLEMDETVQVNNDEVEPTNTAVSMESLQVISEEVELTINKQETESSASASISTVKTVDITSKTDNRLYCAARYEQQFPWLYYSSARCGYICKFCEFWEKSGTKQPCSPFVEMGTQLGSHPTRKLEKHDKSENHQMASKMYHGEFFNSSKSVYQLLQEQHQSYDEEKKIKGRVYIETLIKTAYFMIKKRWALSDNLGEMIDFMGTELGMTQITDHLEINPNLKYTSHASVQEIVASISLTIEQETLEAVREATWYSLLADESSDEGNREQFAVIVRFVQNGIVKEAFLGLIHLQKTNAESLMMAIETFLLAKGVDITKAIFVGFDGCNTMSGVNSGLQRRFRNKVPHQIYINCRNHKLALCVKHLIKEFPILEQLDAMLIEIWKLFHYSPKKYEVFCAVQDLYNFKKLKMIKAATTRWLSHGRALARFLDRYTAILDAIDSIYDDKKDPELLGMRTMITDKKIIAVATILCDILKPVVVFSDYLQGDVHFSRVNTRQKELTDALQHLSQRFGAVAGGLNDQDLYFSRLPRLWAEIDDRTNFAHRLRNAGVFTMVQVAAELAEPMVNGLINEMDDAFHCSDVLQGFRVFELADIPSNLPDLMEYGEEKIRQLAVHYGRPLEDNFKGNQTVCQPVFQQNVMEQQFLAFRHQMFLLRQRASEEELADPLFLLRTLSGDPILQRTYPSIFYLLTLAALIPSSTACVERLFSLMNSLCTPIRSTLSQQNLDCMLRIVSGGEMRLSQNQLCKTVQNFKDLKERALKF</sequence>
<feature type="region of interest" description="Disordered" evidence="1">
    <location>
        <begin position="1"/>
        <end position="70"/>
    </location>
</feature>